<dbReference type="Gene3D" id="3.30.9.30">
    <property type="match status" value="1"/>
</dbReference>
<dbReference type="GO" id="GO:0004497">
    <property type="term" value="F:monooxygenase activity"/>
    <property type="evidence" value="ECO:0007669"/>
    <property type="project" value="InterPro"/>
</dbReference>
<dbReference type="EMBL" id="JAAAUY010000285">
    <property type="protein sequence ID" value="KAF9332055.1"/>
    <property type="molecule type" value="Genomic_DNA"/>
</dbReference>
<keyword evidence="2" id="KW-0285">Flavoprotein</keyword>
<dbReference type="InterPro" id="IPR050562">
    <property type="entry name" value="FAD_mOase_fung"/>
</dbReference>
<keyword evidence="3" id="KW-0274">FAD</keyword>
<keyword evidence="7" id="KW-1185">Reference proteome</keyword>
<dbReference type="SUPFAM" id="SSF51905">
    <property type="entry name" value="FAD/NAD(P)-binding domain"/>
    <property type="match status" value="1"/>
</dbReference>
<dbReference type="AlphaFoldDB" id="A0A9P5SKW6"/>
<accession>A0A9P5SKW6</accession>
<dbReference type="PANTHER" id="PTHR47356">
    <property type="entry name" value="FAD-DEPENDENT MONOOXYGENASE ASQG-RELATED"/>
    <property type="match status" value="1"/>
</dbReference>
<organism evidence="6 7">
    <name type="scientific">Podila minutissima</name>
    <dbReference type="NCBI Taxonomy" id="64525"/>
    <lineage>
        <taxon>Eukaryota</taxon>
        <taxon>Fungi</taxon>
        <taxon>Fungi incertae sedis</taxon>
        <taxon>Mucoromycota</taxon>
        <taxon>Mortierellomycotina</taxon>
        <taxon>Mortierellomycetes</taxon>
        <taxon>Mortierellales</taxon>
        <taxon>Mortierellaceae</taxon>
        <taxon>Podila</taxon>
    </lineage>
</organism>
<proteinExistence type="inferred from homology"/>
<dbReference type="InterPro" id="IPR002938">
    <property type="entry name" value="FAD-bd"/>
</dbReference>
<comment type="caution">
    <text evidence="6">The sequence shown here is derived from an EMBL/GenBank/DDBJ whole genome shotgun (WGS) entry which is preliminary data.</text>
</comment>
<evidence type="ECO:0000256" key="2">
    <source>
        <dbReference type="ARBA" id="ARBA00022630"/>
    </source>
</evidence>
<dbReference type="PANTHER" id="PTHR47356:SF2">
    <property type="entry name" value="FAD-BINDING DOMAIN-CONTAINING PROTEIN-RELATED"/>
    <property type="match status" value="1"/>
</dbReference>
<dbReference type="InterPro" id="IPR036188">
    <property type="entry name" value="FAD/NAD-bd_sf"/>
</dbReference>
<dbReference type="Proteomes" id="UP000696485">
    <property type="component" value="Unassembled WGS sequence"/>
</dbReference>
<sequence>MAQLGLWDEFKSIGIPLKCLDILSENLKPVASIDARATEALGGTGEFIVSRPELYDTLLRPIPKERIHLGKKVSSFLQNENGVMIRCADDSTVHIHGDILVGCDGAYSVVRQLLYKYLKEKKLLPVGDNIPLPYSCVCLVGQTEVLDPEEFPGLKGPNSQAYSILGTSRPINDSAKDNDSFRNSEWGPEAAEIMCKEVRDFKLLGGKDGALITIGDLIDRTPKNLISKVMLEEKVFNTWYNGRTVLLGD</sequence>
<comment type="similarity">
    <text evidence="1">Belongs to the paxM FAD-dependent monooxygenase family.</text>
</comment>
<feature type="domain" description="FAD-binding" evidence="5">
    <location>
        <begin position="1"/>
        <end position="114"/>
    </location>
</feature>
<evidence type="ECO:0000313" key="7">
    <source>
        <dbReference type="Proteomes" id="UP000696485"/>
    </source>
</evidence>
<dbReference type="Pfam" id="PF01494">
    <property type="entry name" value="FAD_binding_3"/>
    <property type="match status" value="1"/>
</dbReference>
<reference evidence="6" key="1">
    <citation type="journal article" date="2020" name="Fungal Divers.">
        <title>Resolving the Mortierellaceae phylogeny through synthesis of multi-gene phylogenetics and phylogenomics.</title>
        <authorList>
            <person name="Vandepol N."/>
            <person name="Liber J."/>
            <person name="Desiro A."/>
            <person name="Na H."/>
            <person name="Kennedy M."/>
            <person name="Barry K."/>
            <person name="Grigoriev I.V."/>
            <person name="Miller A.N."/>
            <person name="O'Donnell K."/>
            <person name="Stajich J.E."/>
            <person name="Bonito G."/>
        </authorList>
    </citation>
    <scope>NUCLEOTIDE SEQUENCE</scope>
    <source>
        <strain evidence="6">NVP1</strain>
    </source>
</reference>
<keyword evidence="4" id="KW-0560">Oxidoreductase</keyword>
<name>A0A9P5SKW6_9FUNG</name>
<evidence type="ECO:0000313" key="6">
    <source>
        <dbReference type="EMBL" id="KAF9332055.1"/>
    </source>
</evidence>
<dbReference type="Gene3D" id="3.50.50.60">
    <property type="entry name" value="FAD/NAD(P)-binding domain"/>
    <property type="match status" value="1"/>
</dbReference>
<evidence type="ECO:0000259" key="5">
    <source>
        <dbReference type="Pfam" id="PF01494"/>
    </source>
</evidence>
<dbReference type="GO" id="GO:0071949">
    <property type="term" value="F:FAD binding"/>
    <property type="evidence" value="ECO:0007669"/>
    <property type="project" value="InterPro"/>
</dbReference>
<evidence type="ECO:0000256" key="4">
    <source>
        <dbReference type="ARBA" id="ARBA00023002"/>
    </source>
</evidence>
<protein>
    <recommendedName>
        <fullName evidence="5">FAD-binding domain-containing protein</fullName>
    </recommendedName>
</protein>
<evidence type="ECO:0000256" key="1">
    <source>
        <dbReference type="ARBA" id="ARBA00007992"/>
    </source>
</evidence>
<evidence type="ECO:0000256" key="3">
    <source>
        <dbReference type="ARBA" id="ARBA00022827"/>
    </source>
</evidence>
<gene>
    <name evidence="6" type="ORF">BG006_005092</name>
</gene>
<feature type="non-terminal residue" evidence="6">
    <location>
        <position position="249"/>
    </location>
</feature>